<feature type="region of interest" description="Disordered" evidence="1">
    <location>
        <begin position="304"/>
        <end position="329"/>
    </location>
</feature>
<sequence>MSYITHELKQLSGLATPLGINLDEVVTRDLTSRYVRGSHAILFQGTLRHTGSRVAVKVLRSGPPEDVAAIKRVLTELYHWTRLDHENVLPILGITTSYDLTVSLVIKWMDGGNAHAFVQDPNVDPRPLLLGIARGLQYLHECQPNPVIHGDLKGPNVLISEQGQPLLTDYGLPPLLSGSFSVSVSVQSLGALNWTAPEILESEEQEITIPGDIWGFGMTALELFTRQVPFRNIEGFHNIRRRVSAGPPKRPDAESTYARMTDEWWSICMLCWHNDPSSRPDASSLVSAIERAFDIMRMECVSPATESTEHATVREDDTAQSTGGITSTESKITEVAQHVDMFSFVRKLWGSFSRNGNGSAR</sequence>
<feature type="compositionally biased region" description="Basic and acidic residues" evidence="1">
    <location>
        <begin position="307"/>
        <end position="317"/>
    </location>
</feature>
<dbReference type="InterPro" id="IPR011009">
    <property type="entry name" value="Kinase-like_dom_sf"/>
</dbReference>
<dbReference type="SUPFAM" id="SSF56112">
    <property type="entry name" value="Protein kinase-like (PK-like)"/>
    <property type="match status" value="1"/>
</dbReference>
<evidence type="ECO:0000256" key="1">
    <source>
        <dbReference type="SAM" id="MobiDB-lite"/>
    </source>
</evidence>
<feature type="compositionally biased region" description="Polar residues" evidence="1">
    <location>
        <begin position="319"/>
        <end position="329"/>
    </location>
</feature>
<dbReference type="OrthoDB" id="538607at2759"/>
<dbReference type="PROSITE" id="PS00108">
    <property type="entry name" value="PROTEIN_KINASE_ST"/>
    <property type="match status" value="1"/>
</dbReference>
<evidence type="ECO:0000313" key="4">
    <source>
        <dbReference type="Proteomes" id="UP000054018"/>
    </source>
</evidence>
<dbReference type="PANTHER" id="PTHR44329">
    <property type="entry name" value="SERINE/THREONINE-PROTEIN KINASE TNNI3K-RELATED"/>
    <property type="match status" value="1"/>
</dbReference>
<dbReference type="SMART" id="SM00220">
    <property type="entry name" value="S_TKc"/>
    <property type="match status" value="1"/>
</dbReference>
<dbReference type="GO" id="GO:0004674">
    <property type="term" value="F:protein serine/threonine kinase activity"/>
    <property type="evidence" value="ECO:0007669"/>
    <property type="project" value="TreeGrafter"/>
</dbReference>
<dbReference type="STRING" id="765257.A0A0C9YZ35"/>
<accession>A0A0C9YZ35</accession>
<dbReference type="AlphaFoldDB" id="A0A0C9YZ35"/>
<dbReference type="EMBL" id="KN833788">
    <property type="protein sequence ID" value="KIK19239.1"/>
    <property type="molecule type" value="Genomic_DNA"/>
</dbReference>
<gene>
    <name evidence="3" type="ORF">PISMIDRAFT_158528</name>
</gene>
<dbReference type="GO" id="GO:0005524">
    <property type="term" value="F:ATP binding"/>
    <property type="evidence" value="ECO:0007669"/>
    <property type="project" value="InterPro"/>
</dbReference>
<dbReference type="Pfam" id="PF00069">
    <property type="entry name" value="Pkinase"/>
    <property type="match status" value="1"/>
</dbReference>
<reference evidence="3 4" key="1">
    <citation type="submission" date="2014-04" db="EMBL/GenBank/DDBJ databases">
        <authorList>
            <consortium name="DOE Joint Genome Institute"/>
            <person name="Kuo A."/>
            <person name="Kohler A."/>
            <person name="Costa M.D."/>
            <person name="Nagy L.G."/>
            <person name="Floudas D."/>
            <person name="Copeland A."/>
            <person name="Barry K.W."/>
            <person name="Cichocki N."/>
            <person name="Veneault-Fourrey C."/>
            <person name="LaButti K."/>
            <person name="Lindquist E.A."/>
            <person name="Lipzen A."/>
            <person name="Lundell T."/>
            <person name="Morin E."/>
            <person name="Murat C."/>
            <person name="Sun H."/>
            <person name="Tunlid A."/>
            <person name="Henrissat B."/>
            <person name="Grigoriev I.V."/>
            <person name="Hibbett D.S."/>
            <person name="Martin F."/>
            <person name="Nordberg H.P."/>
            <person name="Cantor M.N."/>
            <person name="Hua S.X."/>
        </authorList>
    </citation>
    <scope>NUCLEOTIDE SEQUENCE [LARGE SCALE GENOMIC DNA]</scope>
    <source>
        <strain evidence="3 4">441</strain>
    </source>
</reference>
<organism evidence="3 4">
    <name type="scientific">Pisolithus microcarpus 441</name>
    <dbReference type="NCBI Taxonomy" id="765257"/>
    <lineage>
        <taxon>Eukaryota</taxon>
        <taxon>Fungi</taxon>
        <taxon>Dikarya</taxon>
        <taxon>Basidiomycota</taxon>
        <taxon>Agaricomycotina</taxon>
        <taxon>Agaricomycetes</taxon>
        <taxon>Agaricomycetidae</taxon>
        <taxon>Boletales</taxon>
        <taxon>Sclerodermatineae</taxon>
        <taxon>Pisolithaceae</taxon>
        <taxon>Pisolithus</taxon>
    </lineage>
</organism>
<protein>
    <recommendedName>
        <fullName evidence="2">Protein kinase domain-containing protein</fullName>
    </recommendedName>
</protein>
<dbReference type="Gene3D" id="1.10.510.10">
    <property type="entry name" value="Transferase(Phosphotransferase) domain 1"/>
    <property type="match status" value="1"/>
</dbReference>
<evidence type="ECO:0000259" key="2">
    <source>
        <dbReference type="PROSITE" id="PS50011"/>
    </source>
</evidence>
<evidence type="ECO:0000313" key="3">
    <source>
        <dbReference type="EMBL" id="KIK19239.1"/>
    </source>
</evidence>
<dbReference type="InterPro" id="IPR051681">
    <property type="entry name" value="Ser/Thr_Kinases-Pseudokinases"/>
</dbReference>
<dbReference type="InterPro" id="IPR000719">
    <property type="entry name" value="Prot_kinase_dom"/>
</dbReference>
<dbReference type="Proteomes" id="UP000054018">
    <property type="component" value="Unassembled WGS sequence"/>
</dbReference>
<dbReference type="HOGENOM" id="CLU_000288_7_18_1"/>
<name>A0A0C9YZ35_9AGAM</name>
<feature type="domain" description="Protein kinase" evidence="2">
    <location>
        <begin position="28"/>
        <end position="293"/>
    </location>
</feature>
<keyword evidence="4" id="KW-1185">Reference proteome</keyword>
<reference evidence="4" key="2">
    <citation type="submission" date="2015-01" db="EMBL/GenBank/DDBJ databases">
        <title>Evolutionary Origins and Diversification of the Mycorrhizal Mutualists.</title>
        <authorList>
            <consortium name="DOE Joint Genome Institute"/>
            <consortium name="Mycorrhizal Genomics Consortium"/>
            <person name="Kohler A."/>
            <person name="Kuo A."/>
            <person name="Nagy L.G."/>
            <person name="Floudas D."/>
            <person name="Copeland A."/>
            <person name="Barry K.W."/>
            <person name="Cichocki N."/>
            <person name="Veneault-Fourrey C."/>
            <person name="LaButti K."/>
            <person name="Lindquist E.A."/>
            <person name="Lipzen A."/>
            <person name="Lundell T."/>
            <person name="Morin E."/>
            <person name="Murat C."/>
            <person name="Riley R."/>
            <person name="Ohm R."/>
            <person name="Sun H."/>
            <person name="Tunlid A."/>
            <person name="Henrissat B."/>
            <person name="Grigoriev I.V."/>
            <person name="Hibbett D.S."/>
            <person name="Martin F."/>
        </authorList>
    </citation>
    <scope>NUCLEOTIDE SEQUENCE [LARGE SCALE GENOMIC DNA]</scope>
    <source>
        <strain evidence="4">441</strain>
    </source>
</reference>
<proteinExistence type="predicted"/>
<dbReference type="InterPro" id="IPR008271">
    <property type="entry name" value="Ser/Thr_kinase_AS"/>
</dbReference>
<dbReference type="PROSITE" id="PS50011">
    <property type="entry name" value="PROTEIN_KINASE_DOM"/>
    <property type="match status" value="1"/>
</dbReference>